<dbReference type="Proteomes" id="UP001732720">
    <property type="component" value="Chromosome 18"/>
</dbReference>
<gene>
    <name evidence="2" type="primary">Ccdc116</name>
</gene>
<evidence type="ECO:0000313" key="1">
    <source>
        <dbReference type="Proteomes" id="UP001732720"/>
    </source>
</evidence>
<proteinExistence type="predicted"/>
<accession>A0AC58LIZ4</accession>
<reference evidence="2" key="1">
    <citation type="submission" date="2025-08" db="UniProtKB">
        <authorList>
            <consortium name="RefSeq"/>
        </authorList>
    </citation>
    <scope>IDENTIFICATION</scope>
</reference>
<organism evidence="1 2">
    <name type="scientific">Castor canadensis</name>
    <name type="common">American beaver</name>
    <dbReference type="NCBI Taxonomy" id="51338"/>
    <lineage>
        <taxon>Eukaryota</taxon>
        <taxon>Metazoa</taxon>
        <taxon>Chordata</taxon>
        <taxon>Craniata</taxon>
        <taxon>Vertebrata</taxon>
        <taxon>Euteleostomi</taxon>
        <taxon>Mammalia</taxon>
        <taxon>Eutheria</taxon>
        <taxon>Euarchontoglires</taxon>
        <taxon>Glires</taxon>
        <taxon>Rodentia</taxon>
        <taxon>Castorimorpha</taxon>
        <taxon>Castoridae</taxon>
        <taxon>Castor</taxon>
    </lineage>
</organism>
<dbReference type="RefSeq" id="XP_073917126.1">
    <property type="nucleotide sequence ID" value="XM_074061025.1"/>
</dbReference>
<name>A0AC58LIZ4_CASCN</name>
<evidence type="ECO:0000313" key="2">
    <source>
        <dbReference type="RefSeq" id="XP_073917126.1"/>
    </source>
</evidence>
<protein>
    <submittedName>
        <fullName evidence="2">Coiled-coil domain-containing protein 116</fullName>
    </submittedName>
</protein>
<keyword evidence="1" id="KW-1185">Reference proteome</keyword>
<sequence>MASCRHHSGYLADDEAGHSTYVVRVQPKKPLLPEMGPASKLSRVPYPPTMSDSSAHQGHRPDPKCPQAFGSFLDFLTQGQVLDSLQSVVEEATERLAAMKTDAGVPLVEVKDPVEVPSGARRVRPRPSFNTVHRHRARPTLCTGDPNNYPSCSSSMSDSHSSLKVGCLGSHNRDSELGAQGLGSLPPMKDTLLLEKSLKRLQRLENKGRVLTQPNSQRNSLLWDSLDSQTSSQWTQEQPLSWFSGLLGSCPGTPSASELGPGERELMFLKREFNREMKSLLSQPASFDLPGYCSLREPYHTLDFLAKHHLFPALHNVVSQAVDKLSGARRHDGCPLFPATEPNVPVNHLRQPDSKLVTPKEGEEPYNSLPTTASSPKMFWRKNKSRRGSPTMSNAQMATRFRLKSSNNRFTKKKPLPSILSKSSMSHVSNPWYEELINFLIERAVSLLLCKHKFEDGLNKQLGFISFPVTETLMDIILGFKKVKGSHICLSSNIDWSCLLEKLEKAELERPVSKQTSQTAATAQGDASGQNTESPSTQLELATDSNQDQTTESHQSLYTESPIHPLPSPQESTTVEEQIPTNLPEPKLSVFSIINMGSSSHKSKEMVNIEDGEGSEEEEEEDEEEEEEEEEVEDEVEVEVEVEDEDEDEVEDEDEDEVEEKDKESYEYLSEYLNPLKPESEALISPSVDTVHSDPP</sequence>